<gene>
    <name evidence="11" type="ORF">BDV95DRAFT_592018</name>
</gene>
<dbReference type="GO" id="GO:0046872">
    <property type="term" value="F:metal ion binding"/>
    <property type="evidence" value="ECO:0007669"/>
    <property type="project" value="UniProtKB-KW"/>
</dbReference>
<dbReference type="GO" id="GO:0006508">
    <property type="term" value="P:proteolysis"/>
    <property type="evidence" value="ECO:0007669"/>
    <property type="project" value="UniProtKB-KW"/>
</dbReference>
<dbReference type="InterPro" id="IPR008754">
    <property type="entry name" value="Peptidase_M43"/>
</dbReference>
<feature type="signal peptide" evidence="9">
    <location>
        <begin position="1"/>
        <end position="20"/>
    </location>
</feature>
<dbReference type="GO" id="GO:0008237">
    <property type="term" value="F:metallopeptidase activity"/>
    <property type="evidence" value="ECO:0007669"/>
    <property type="project" value="UniProtKB-KW"/>
</dbReference>
<dbReference type="OrthoDB" id="536211at2759"/>
<feature type="chain" id="PRO_5028927935" evidence="9">
    <location>
        <begin position="21"/>
        <end position="281"/>
    </location>
</feature>
<feature type="domain" description="Peptidase M43 pregnancy-associated plasma-A" evidence="10">
    <location>
        <begin position="116"/>
        <end position="262"/>
    </location>
</feature>
<comment type="caution">
    <text evidence="11">The sequence shown here is derived from an EMBL/GenBank/DDBJ whole genome shotgun (WGS) entry which is preliminary data.</text>
</comment>
<evidence type="ECO:0000256" key="2">
    <source>
        <dbReference type="ARBA" id="ARBA00022670"/>
    </source>
</evidence>
<evidence type="ECO:0000259" key="10">
    <source>
        <dbReference type="Pfam" id="PF05572"/>
    </source>
</evidence>
<proteinExistence type="inferred from homology"/>
<comment type="similarity">
    <text evidence="1">Belongs to the peptidase M43B family.</text>
</comment>
<dbReference type="PANTHER" id="PTHR47466:SF1">
    <property type="entry name" value="METALLOPROTEASE MEP1 (AFU_ORTHOLOGUE AFUA_1G07730)-RELATED"/>
    <property type="match status" value="1"/>
</dbReference>
<evidence type="ECO:0000256" key="3">
    <source>
        <dbReference type="ARBA" id="ARBA00022723"/>
    </source>
</evidence>
<keyword evidence="7" id="KW-0482">Metalloprotease</keyword>
<evidence type="ECO:0000256" key="6">
    <source>
        <dbReference type="ARBA" id="ARBA00022833"/>
    </source>
</evidence>
<sequence length="281" mass="31217">MKFSTLSAYLVSSFVPVSLAIECGNEDFSHDPLNITPSDYRHSLTALRTQDITGVDLYIHVLVANEPDRDRISSDIQGQVNYLNSHFEGWGYTFHPKPINFVINAEWAKDIDVDKNNKMRQLHRGNYQTLNVYMVEGARGGVCSLPNGENKPVEQQLLDFDGCFVPLDVGRSPSIGTVAHEIGHWFGLLHTFQGGCEGDGDYCDDTAPQNAPSRGQLAIPGDLNSCPAQDQCGRGPANVKNFMDYTDCSHEFTPCQGGRMNHAYTNFRNGRRLADGVRVTW</sequence>
<dbReference type="EMBL" id="JAADJZ010000005">
    <property type="protein sequence ID" value="KAF2875312.1"/>
    <property type="molecule type" value="Genomic_DNA"/>
</dbReference>
<evidence type="ECO:0000256" key="4">
    <source>
        <dbReference type="ARBA" id="ARBA00022729"/>
    </source>
</evidence>
<evidence type="ECO:0000313" key="11">
    <source>
        <dbReference type="EMBL" id="KAF2875312.1"/>
    </source>
</evidence>
<dbReference type="Gene3D" id="3.40.390.10">
    <property type="entry name" value="Collagenase (Catalytic Domain)"/>
    <property type="match status" value="1"/>
</dbReference>
<evidence type="ECO:0000256" key="7">
    <source>
        <dbReference type="ARBA" id="ARBA00023049"/>
    </source>
</evidence>
<dbReference type="Proteomes" id="UP000481861">
    <property type="component" value="Unassembled WGS sequence"/>
</dbReference>
<keyword evidence="3" id="KW-0479">Metal-binding</keyword>
<dbReference type="AlphaFoldDB" id="A0A7C8IF39"/>
<keyword evidence="5" id="KW-0378">Hydrolase</keyword>
<keyword evidence="4 9" id="KW-0732">Signal</keyword>
<accession>A0A7C8IF39</accession>
<dbReference type="Pfam" id="PF05572">
    <property type="entry name" value="Peptidase_M43"/>
    <property type="match status" value="1"/>
</dbReference>
<evidence type="ECO:0000256" key="1">
    <source>
        <dbReference type="ARBA" id="ARBA00008721"/>
    </source>
</evidence>
<dbReference type="InterPro" id="IPR024079">
    <property type="entry name" value="MetalloPept_cat_dom_sf"/>
</dbReference>
<name>A0A7C8IF39_9PLEO</name>
<evidence type="ECO:0000256" key="8">
    <source>
        <dbReference type="ARBA" id="ARBA00023157"/>
    </source>
</evidence>
<evidence type="ECO:0000313" key="12">
    <source>
        <dbReference type="Proteomes" id="UP000481861"/>
    </source>
</evidence>
<keyword evidence="6" id="KW-0862">Zinc</keyword>
<keyword evidence="8" id="KW-1015">Disulfide bond</keyword>
<evidence type="ECO:0000256" key="9">
    <source>
        <dbReference type="SAM" id="SignalP"/>
    </source>
</evidence>
<dbReference type="PANTHER" id="PTHR47466">
    <property type="match status" value="1"/>
</dbReference>
<protein>
    <submittedName>
        <fullName evidence="11">Pregnancy-associated plasma protein-A-domain-containing protein</fullName>
    </submittedName>
</protein>
<keyword evidence="2" id="KW-0645">Protease</keyword>
<reference evidence="11 12" key="1">
    <citation type="submission" date="2020-01" db="EMBL/GenBank/DDBJ databases">
        <authorList>
            <consortium name="DOE Joint Genome Institute"/>
            <person name="Haridas S."/>
            <person name="Albert R."/>
            <person name="Binder M."/>
            <person name="Bloem J."/>
            <person name="Labutti K."/>
            <person name="Salamov A."/>
            <person name="Andreopoulos B."/>
            <person name="Baker S.E."/>
            <person name="Barry K."/>
            <person name="Bills G."/>
            <person name="Bluhm B.H."/>
            <person name="Cannon C."/>
            <person name="Castanera R."/>
            <person name="Culley D.E."/>
            <person name="Daum C."/>
            <person name="Ezra D."/>
            <person name="Gonzalez J.B."/>
            <person name="Henrissat B."/>
            <person name="Kuo A."/>
            <person name="Liang C."/>
            <person name="Lipzen A."/>
            <person name="Lutzoni F."/>
            <person name="Magnuson J."/>
            <person name="Mondo S."/>
            <person name="Nolan M."/>
            <person name="Ohm R."/>
            <person name="Pangilinan J."/>
            <person name="Park H.-J.H."/>
            <person name="Ramirez L."/>
            <person name="Alfaro M."/>
            <person name="Sun H."/>
            <person name="Tritt A."/>
            <person name="Yoshinaga Y."/>
            <person name="Zwiers L.-H.L."/>
            <person name="Turgeon B.G."/>
            <person name="Goodwin S.B."/>
            <person name="Spatafora J.W."/>
            <person name="Crous P.W."/>
            <person name="Grigoriev I.V."/>
        </authorList>
    </citation>
    <scope>NUCLEOTIDE SEQUENCE [LARGE SCALE GENOMIC DNA]</scope>
    <source>
        <strain evidence="11 12">CBS 611.86</strain>
    </source>
</reference>
<organism evidence="11 12">
    <name type="scientific">Massariosphaeria phaeospora</name>
    <dbReference type="NCBI Taxonomy" id="100035"/>
    <lineage>
        <taxon>Eukaryota</taxon>
        <taxon>Fungi</taxon>
        <taxon>Dikarya</taxon>
        <taxon>Ascomycota</taxon>
        <taxon>Pezizomycotina</taxon>
        <taxon>Dothideomycetes</taxon>
        <taxon>Pleosporomycetidae</taxon>
        <taxon>Pleosporales</taxon>
        <taxon>Pleosporales incertae sedis</taxon>
        <taxon>Massariosphaeria</taxon>
    </lineage>
</organism>
<evidence type="ECO:0000256" key="5">
    <source>
        <dbReference type="ARBA" id="ARBA00022801"/>
    </source>
</evidence>
<keyword evidence="12" id="KW-1185">Reference proteome</keyword>
<dbReference type="SUPFAM" id="SSF55486">
    <property type="entry name" value="Metalloproteases ('zincins'), catalytic domain"/>
    <property type="match status" value="1"/>
</dbReference>